<reference evidence="3" key="1">
    <citation type="submission" date="2024-07" db="EMBL/GenBank/DDBJ databases">
        <title>Two chromosome-level genome assemblies of Korean endemic species Abeliophyllum distichum and Forsythia ovata (Oleaceae).</title>
        <authorList>
            <person name="Jang H."/>
        </authorList>
    </citation>
    <scope>NUCLEOTIDE SEQUENCE [LARGE SCALE GENOMIC DNA]</scope>
</reference>
<name>A0ABD1TH10_9LAMI</name>
<gene>
    <name evidence="2" type="ORF">Adt_17623</name>
</gene>
<evidence type="ECO:0000313" key="3">
    <source>
        <dbReference type="Proteomes" id="UP001604336"/>
    </source>
</evidence>
<accession>A0ABD1TH10</accession>
<comment type="caution">
    <text evidence="2">The sequence shown here is derived from an EMBL/GenBank/DDBJ whole genome shotgun (WGS) entry which is preliminary data.</text>
</comment>
<keyword evidence="3" id="KW-1185">Reference proteome</keyword>
<feature type="compositionally biased region" description="Low complexity" evidence="1">
    <location>
        <begin position="231"/>
        <end position="244"/>
    </location>
</feature>
<dbReference type="EMBL" id="JBFOLK010000005">
    <property type="protein sequence ID" value="KAL2512023.1"/>
    <property type="molecule type" value="Genomic_DNA"/>
</dbReference>
<organism evidence="2 3">
    <name type="scientific">Abeliophyllum distichum</name>
    <dbReference type="NCBI Taxonomy" id="126358"/>
    <lineage>
        <taxon>Eukaryota</taxon>
        <taxon>Viridiplantae</taxon>
        <taxon>Streptophyta</taxon>
        <taxon>Embryophyta</taxon>
        <taxon>Tracheophyta</taxon>
        <taxon>Spermatophyta</taxon>
        <taxon>Magnoliopsida</taxon>
        <taxon>eudicotyledons</taxon>
        <taxon>Gunneridae</taxon>
        <taxon>Pentapetalae</taxon>
        <taxon>asterids</taxon>
        <taxon>lamiids</taxon>
        <taxon>Lamiales</taxon>
        <taxon>Oleaceae</taxon>
        <taxon>Forsythieae</taxon>
        <taxon>Abeliophyllum</taxon>
    </lineage>
</organism>
<evidence type="ECO:0000313" key="2">
    <source>
        <dbReference type="EMBL" id="KAL2512023.1"/>
    </source>
</evidence>
<evidence type="ECO:0000256" key="1">
    <source>
        <dbReference type="SAM" id="MobiDB-lite"/>
    </source>
</evidence>
<dbReference type="AlphaFoldDB" id="A0ABD1TH10"/>
<proteinExistence type="predicted"/>
<sequence length="264" mass="30167">MILDDIEFFVPGPNDRVDDPPLGCVALNQTVRAAGLRLSFPRMVRKFLREWRIAPTQLCPNGWRILVGFLILWNQLGFSRPLAREFNSLYSFKLDWKMLGRWYASVKVKTGGSVVTQTPDLIKNWKKFWFFVRGPWQFSTNDTRPDVNIQVPYHELRYTSHEPTSKSIERARVVDENFRSSSALITEENLVAARLSPATSHRPQPQEAPKNEPSPAQSVEEITSFPARGKPSSSLAFRPPSSSSQILPTYLGSTLDRDEEYLKL</sequence>
<feature type="region of interest" description="Disordered" evidence="1">
    <location>
        <begin position="197"/>
        <end position="264"/>
    </location>
</feature>
<protein>
    <submittedName>
        <fullName evidence="2">Plus3 domain-containing protein</fullName>
    </submittedName>
</protein>
<dbReference type="Proteomes" id="UP001604336">
    <property type="component" value="Unassembled WGS sequence"/>
</dbReference>